<dbReference type="Pfam" id="PF01556">
    <property type="entry name" value="DnaJ_C"/>
    <property type="match status" value="1"/>
</dbReference>
<dbReference type="InterPro" id="IPR002939">
    <property type="entry name" value="DnaJ_C"/>
</dbReference>
<feature type="zinc finger region" description="CR-type" evidence="5">
    <location>
        <begin position="123"/>
        <end position="200"/>
    </location>
</feature>
<feature type="domain" description="J" evidence="6">
    <location>
        <begin position="5"/>
        <end position="69"/>
    </location>
</feature>
<dbReference type="PROSITE" id="PS50076">
    <property type="entry name" value="DNAJ_2"/>
    <property type="match status" value="1"/>
</dbReference>
<keyword evidence="3 5" id="KW-0863">Zinc-finger</keyword>
<dbReference type="CDD" id="cd06257">
    <property type="entry name" value="DnaJ"/>
    <property type="match status" value="1"/>
</dbReference>
<dbReference type="InterPro" id="IPR001305">
    <property type="entry name" value="HSP_DnaJ_Cys-rich_dom"/>
</dbReference>
<dbReference type="PANTHER" id="PTHR43096:SF10">
    <property type="entry name" value="CHAPERONE PROTEIN DNAJ A6, CHLOROPLASTIC"/>
    <property type="match status" value="1"/>
</dbReference>
<dbReference type="InterPro" id="IPR008971">
    <property type="entry name" value="HSP40/DnaJ_pept-bd"/>
</dbReference>
<evidence type="ECO:0000259" key="7">
    <source>
        <dbReference type="PROSITE" id="PS51188"/>
    </source>
</evidence>
<dbReference type="SUPFAM" id="SSF49493">
    <property type="entry name" value="HSP40/DnaJ peptide-binding domain"/>
    <property type="match status" value="2"/>
</dbReference>
<evidence type="ECO:0000256" key="5">
    <source>
        <dbReference type="PROSITE-ProRule" id="PRU00546"/>
    </source>
</evidence>
<dbReference type="PRINTS" id="PR00625">
    <property type="entry name" value="JDOMAIN"/>
</dbReference>
<gene>
    <name evidence="8" type="ORF">NPA09_01410</name>
</gene>
<dbReference type="InterPro" id="IPR001623">
    <property type="entry name" value="DnaJ_domain"/>
</dbReference>
<reference evidence="8" key="1">
    <citation type="submission" date="2022-07" db="EMBL/GenBank/DDBJ databases">
        <title>Complete genome of Mycoplasma equigenitalium type strain T37.</title>
        <authorList>
            <person name="Spergser J."/>
        </authorList>
    </citation>
    <scope>NUCLEOTIDE SEQUENCE</scope>
    <source>
        <strain evidence="8">T37</strain>
    </source>
</reference>
<dbReference type="Pfam" id="PF00226">
    <property type="entry name" value="DnaJ"/>
    <property type="match status" value="1"/>
</dbReference>
<evidence type="ECO:0000313" key="9">
    <source>
        <dbReference type="Proteomes" id="UP001059576"/>
    </source>
</evidence>
<dbReference type="SMART" id="SM00271">
    <property type="entry name" value="DnaJ"/>
    <property type="match status" value="1"/>
</dbReference>
<sequence>MSQLDYYYILQVDKTATTAEIKSAYRKLANLYHPDKSSDANSEEKMRELNEAYSVLSDESRREEYDNSLKNKAKFATQQKQQFEQGFEYTNTAKVKPQYVDPGRVGEDIYASMNVSFAESLSGVVIQKKLTRQEGCKYCEMSGYDLSYKTQCDLCKGQGKLVQQLGGKFSSIVCAQCYGNGYILSKKCQACNGRQYTEISSLVNIRIPSGIHNKGKLKLKGLGKFGRKGNGDYIIVVTVEEHKYFKRYDSNDLLLTMPVSINSILNEEKVVVPTPTGTITIQLKETYTTDTVVVFKKQGVNINGEVGNLRVRLKVVVPEYDKLLKQELKRLLSVAYDPTNKNFVKEVKEAK</sequence>
<dbReference type="PANTHER" id="PTHR43096">
    <property type="entry name" value="DNAJ HOMOLOG 1, MITOCHONDRIAL-RELATED"/>
    <property type="match status" value="1"/>
</dbReference>
<protein>
    <submittedName>
        <fullName evidence="8">DnaJ domain-containing protein</fullName>
    </submittedName>
</protein>
<evidence type="ECO:0000256" key="4">
    <source>
        <dbReference type="ARBA" id="ARBA00022833"/>
    </source>
</evidence>
<evidence type="ECO:0000256" key="3">
    <source>
        <dbReference type="ARBA" id="ARBA00022771"/>
    </source>
</evidence>
<dbReference type="Proteomes" id="UP001059576">
    <property type="component" value="Chromosome"/>
</dbReference>
<dbReference type="InterPro" id="IPR036869">
    <property type="entry name" value="J_dom_sf"/>
</dbReference>
<dbReference type="RefSeq" id="WP_129721972.1">
    <property type="nucleotide sequence ID" value="NZ_CP101808.1"/>
</dbReference>
<keyword evidence="2" id="KW-0677">Repeat</keyword>
<dbReference type="PROSITE" id="PS51188">
    <property type="entry name" value="ZF_CR"/>
    <property type="match status" value="1"/>
</dbReference>
<proteinExistence type="predicted"/>
<name>A0ABY5J1U3_9BACT</name>
<evidence type="ECO:0000259" key="6">
    <source>
        <dbReference type="PROSITE" id="PS50076"/>
    </source>
</evidence>
<dbReference type="EMBL" id="CP101808">
    <property type="protein sequence ID" value="UUD37213.1"/>
    <property type="molecule type" value="Genomic_DNA"/>
</dbReference>
<evidence type="ECO:0000256" key="2">
    <source>
        <dbReference type="ARBA" id="ARBA00022737"/>
    </source>
</evidence>
<organism evidence="8 9">
    <name type="scientific">Mycoplasmopsis equigenitalium</name>
    <dbReference type="NCBI Taxonomy" id="114883"/>
    <lineage>
        <taxon>Bacteria</taxon>
        <taxon>Bacillati</taxon>
        <taxon>Mycoplasmatota</taxon>
        <taxon>Mycoplasmoidales</taxon>
        <taxon>Metamycoplasmataceae</taxon>
        <taxon>Mycoplasmopsis</taxon>
    </lineage>
</organism>
<dbReference type="SUPFAM" id="SSF46565">
    <property type="entry name" value="Chaperone J-domain"/>
    <property type="match status" value="1"/>
</dbReference>
<dbReference type="CDD" id="cd10719">
    <property type="entry name" value="DnaJ_zf"/>
    <property type="match status" value="1"/>
</dbReference>
<dbReference type="InterPro" id="IPR036410">
    <property type="entry name" value="HSP_DnaJ_Cys-rich_dom_sf"/>
</dbReference>
<dbReference type="Gene3D" id="1.10.287.110">
    <property type="entry name" value="DnaJ domain"/>
    <property type="match status" value="1"/>
</dbReference>
<dbReference type="SUPFAM" id="SSF57938">
    <property type="entry name" value="DnaJ/Hsp40 cysteine-rich domain"/>
    <property type="match status" value="1"/>
</dbReference>
<evidence type="ECO:0000256" key="1">
    <source>
        <dbReference type="ARBA" id="ARBA00022723"/>
    </source>
</evidence>
<accession>A0ABY5J1U3</accession>
<dbReference type="Gene3D" id="2.10.230.10">
    <property type="entry name" value="Heat shock protein DnaJ, cysteine-rich domain"/>
    <property type="match status" value="1"/>
</dbReference>
<keyword evidence="4 5" id="KW-0862">Zinc</keyword>
<dbReference type="Gene3D" id="2.60.260.20">
    <property type="entry name" value="Urease metallochaperone UreE, N-terminal domain"/>
    <property type="match status" value="2"/>
</dbReference>
<feature type="domain" description="CR-type" evidence="7">
    <location>
        <begin position="123"/>
        <end position="200"/>
    </location>
</feature>
<keyword evidence="1 5" id="KW-0479">Metal-binding</keyword>
<evidence type="ECO:0000313" key="8">
    <source>
        <dbReference type="EMBL" id="UUD37213.1"/>
    </source>
</evidence>
<keyword evidence="9" id="KW-1185">Reference proteome</keyword>